<evidence type="ECO:0000313" key="5">
    <source>
        <dbReference type="Proteomes" id="UP000239724"/>
    </source>
</evidence>
<keyword evidence="3" id="KW-0143">Chaperone</keyword>
<dbReference type="EMBL" id="NHRY01000212">
    <property type="protein sequence ID" value="PPQ30428.1"/>
    <property type="molecule type" value="Genomic_DNA"/>
</dbReference>
<dbReference type="OrthoDB" id="9807264at2"/>
<dbReference type="AlphaFoldDB" id="A0A2S6N739"/>
<dbReference type="InterPro" id="IPR036714">
    <property type="entry name" value="SDH_sf"/>
</dbReference>
<evidence type="ECO:0000256" key="2">
    <source>
        <dbReference type="ARBA" id="ARBA00019418"/>
    </source>
</evidence>
<keyword evidence="5" id="KW-1185">Reference proteome</keyword>
<dbReference type="GO" id="GO:0006099">
    <property type="term" value="P:tricarboxylic acid cycle"/>
    <property type="evidence" value="ECO:0007669"/>
    <property type="project" value="TreeGrafter"/>
</dbReference>
<sequence length="90" mass="10305">MTQPDHAALDTRRRRLLFRATHRGTFENDLMIGGFVQAHLSSLSEADIDALEAVMEIPDTVLADWLTGRAPIPPEQETAMLRRMRDYLKR</sequence>
<gene>
    <name evidence="4" type="ORF">CCS01_19295</name>
</gene>
<dbReference type="Gene3D" id="1.10.150.250">
    <property type="entry name" value="Flavinator of succinate dehydrogenase"/>
    <property type="match status" value="1"/>
</dbReference>
<dbReference type="Pfam" id="PF03937">
    <property type="entry name" value="Sdh5"/>
    <property type="match status" value="1"/>
</dbReference>
<dbReference type="PANTHER" id="PTHR12469">
    <property type="entry name" value="PROTEIN EMI5 HOMOLOG, MITOCHONDRIAL"/>
    <property type="match status" value="1"/>
</dbReference>
<reference evidence="4 5" key="1">
    <citation type="journal article" date="2018" name="Arch. Microbiol.">
        <title>New insights into the metabolic potential of the phototrophic purple bacterium Rhodopila globiformis DSM 161(T) from its draft genome sequence and evidence for a vanadium-dependent nitrogenase.</title>
        <authorList>
            <person name="Imhoff J.F."/>
            <person name="Rahn T."/>
            <person name="Kunzel S."/>
            <person name="Neulinger S.C."/>
        </authorList>
    </citation>
    <scope>NUCLEOTIDE SEQUENCE [LARGE SCALE GENOMIC DNA]</scope>
    <source>
        <strain evidence="4 5">DSM 161</strain>
    </source>
</reference>
<dbReference type="SUPFAM" id="SSF109910">
    <property type="entry name" value="YgfY-like"/>
    <property type="match status" value="1"/>
</dbReference>
<evidence type="ECO:0000313" key="4">
    <source>
        <dbReference type="EMBL" id="PPQ30428.1"/>
    </source>
</evidence>
<comment type="caution">
    <text evidence="4">The sequence shown here is derived from an EMBL/GenBank/DDBJ whole genome shotgun (WGS) entry which is preliminary data.</text>
</comment>
<evidence type="ECO:0000256" key="1">
    <source>
        <dbReference type="ARBA" id="ARBA00008571"/>
    </source>
</evidence>
<organism evidence="4 5">
    <name type="scientific">Rhodopila globiformis</name>
    <name type="common">Rhodopseudomonas globiformis</name>
    <dbReference type="NCBI Taxonomy" id="1071"/>
    <lineage>
        <taxon>Bacteria</taxon>
        <taxon>Pseudomonadati</taxon>
        <taxon>Pseudomonadota</taxon>
        <taxon>Alphaproteobacteria</taxon>
        <taxon>Acetobacterales</taxon>
        <taxon>Acetobacteraceae</taxon>
        <taxon>Rhodopila</taxon>
    </lineage>
</organism>
<proteinExistence type="inferred from homology"/>
<comment type="similarity">
    <text evidence="1">Belongs to the SdhE FAD assembly factor family.</text>
</comment>
<dbReference type="PANTHER" id="PTHR12469:SF2">
    <property type="entry name" value="SUCCINATE DEHYDROGENASE ASSEMBLY FACTOR 2, MITOCHONDRIAL"/>
    <property type="match status" value="1"/>
</dbReference>
<evidence type="ECO:0000256" key="3">
    <source>
        <dbReference type="ARBA" id="ARBA00023186"/>
    </source>
</evidence>
<name>A0A2S6N739_RHOGL</name>
<dbReference type="Proteomes" id="UP000239724">
    <property type="component" value="Unassembled WGS sequence"/>
</dbReference>
<protein>
    <recommendedName>
        <fullName evidence="2">FAD assembly factor SdhE</fullName>
    </recommendedName>
</protein>
<dbReference type="InterPro" id="IPR005631">
    <property type="entry name" value="SDH"/>
</dbReference>
<accession>A0A2S6N739</accession>